<protein>
    <submittedName>
        <fullName evidence="2">DUF6792 domain-containing protein</fullName>
    </submittedName>
</protein>
<proteinExistence type="predicted"/>
<gene>
    <name evidence="2" type="ORF">ACFSKK_01670</name>
</gene>
<keyword evidence="3" id="KW-1185">Reference proteome</keyword>
<comment type="caution">
    <text evidence="2">The sequence shown here is derived from an EMBL/GenBank/DDBJ whole genome shotgun (WGS) entry which is preliminary data.</text>
</comment>
<accession>A0ABW5BU45</accession>
<name>A0ABW5BU45_9BACI</name>
<evidence type="ECO:0000259" key="1">
    <source>
        <dbReference type="Pfam" id="PF20591"/>
    </source>
</evidence>
<dbReference type="Proteomes" id="UP001597318">
    <property type="component" value="Unassembled WGS sequence"/>
</dbReference>
<sequence length="105" mass="12145">MLQKTSINDAPPTAYQLSNMGEQYYNELKINFDFTNYEDIYTNPPNELKTVTEEYYKNKIDETTIHHLTAEEDMLYGASSVRGFLEIGCRDGFLDTDPIFSGIRE</sequence>
<evidence type="ECO:0000313" key="2">
    <source>
        <dbReference type="EMBL" id="MFD2212415.1"/>
    </source>
</evidence>
<reference evidence="3" key="1">
    <citation type="journal article" date="2019" name="Int. J. Syst. Evol. Microbiol.">
        <title>The Global Catalogue of Microorganisms (GCM) 10K type strain sequencing project: providing services to taxonomists for standard genome sequencing and annotation.</title>
        <authorList>
            <consortium name="The Broad Institute Genomics Platform"/>
            <consortium name="The Broad Institute Genome Sequencing Center for Infectious Disease"/>
            <person name="Wu L."/>
            <person name="Ma J."/>
        </authorList>
    </citation>
    <scope>NUCLEOTIDE SEQUENCE [LARGE SCALE GENOMIC DNA]</scope>
    <source>
        <strain evidence="3">CGMCC 1.15474</strain>
    </source>
</reference>
<feature type="domain" description="DUF6792" evidence="1">
    <location>
        <begin position="6"/>
        <end position="76"/>
    </location>
</feature>
<evidence type="ECO:0000313" key="3">
    <source>
        <dbReference type="Proteomes" id="UP001597318"/>
    </source>
</evidence>
<dbReference type="InterPro" id="IPR046742">
    <property type="entry name" value="DUF6792"/>
</dbReference>
<organism evidence="2 3">
    <name type="scientific">Metabacillus endolithicus</name>
    <dbReference type="NCBI Taxonomy" id="1535204"/>
    <lineage>
        <taxon>Bacteria</taxon>
        <taxon>Bacillati</taxon>
        <taxon>Bacillota</taxon>
        <taxon>Bacilli</taxon>
        <taxon>Bacillales</taxon>
        <taxon>Bacillaceae</taxon>
        <taxon>Metabacillus</taxon>
    </lineage>
</organism>
<dbReference type="Pfam" id="PF20591">
    <property type="entry name" value="DUF6792"/>
    <property type="match status" value="1"/>
</dbReference>
<dbReference type="EMBL" id="JBHUIK010000001">
    <property type="protein sequence ID" value="MFD2212415.1"/>
    <property type="molecule type" value="Genomic_DNA"/>
</dbReference>